<comment type="caution">
    <text evidence="6">The sequence shown here is derived from an EMBL/GenBank/DDBJ whole genome shotgun (WGS) entry which is preliminary data.</text>
</comment>
<dbReference type="Gene3D" id="2.90.10.10">
    <property type="entry name" value="Bulb-type lectin domain"/>
    <property type="match status" value="1"/>
</dbReference>
<accession>A0AAW1KSU4</accession>
<keyword evidence="3" id="KW-1133">Transmembrane helix</keyword>
<sequence length="479" mass="54056">MKVLYMIYFTNIILLFLLYKLTKLGCYCKANNIPLNYRFTISIPMEYNEGFNGRAYVMETNQMPLNFRTAVSVDADQGRYSCTLQVFLGSVMVWSSGHHLRFYTLDVCVLELNEFGDLRLKGYNGQIGWRTATSGQGVQKLQLLDNGNLVLLDAQENIKWQTFNFPTNVLLMGQKLSVATHLTSPFLTNNNTTSFFSFEIHYDKLALYFNSVDNNKNVKYSYWEFQPSPTTNITFIDLSSNGLDLFDPLYRNFSQIVPPVRQQVRFVVLDNDTGNLGFYYYSPYKDKFEASFEVLNDTCDLPLACSPYGICTFSNTCSCIRLLMNYSGDHTSKNDCEDGITKGLCRKDRVEMLELKDASSVVRNPTIMSNVSKNECANSCLNDCECAAALYSSSVGECMFYETVKGVKQVNAGSGLSYLVKVSRASLGKQKKSGLRKWVLVLVVVVDGFILCVVVGGLAYFGIWWTRRRSSNCSSSVTS</sequence>
<dbReference type="Pfam" id="PF01453">
    <property type="entry name" value="B_lectin"/>
    <property type="match status" value="1"/>
</dbReference>
<keyword evidence="7" id="KW-1185">Reference proteome</keyword>
<protein>
    <recommendedName>
        <fullName evidence="8">Bulb-type lectin domain-containing protein</fullName>
    </recommendedName>
</protein>
<gene>
    <name evidence="6" type="ORF">RND81_05G015200</name>
</gene>
<dbReference type="InterPro" id="IPR036426">
    <property type="entry name" value="Bulb-type_lectin_dom_sf"/>
</dbReference>
<reference evidence="6" key="1">
    <citation type="submission" date="2024-03" db="EMBL/GenBank/DDBJ databases">
        <title>WGS assembly of Saponaria officinalis var. Norfolk2.</title>
        <authorList>
            <person name="Jenkins J."/>
            <person name="Shu S."/>
            <person name="Grimwood J."/>
            <person name="Barry K."/>
            <person name="Goodstein D."/>
            <person name="Schmutz J."/>
            <person name="Leebens-Mack J."/>
            <person name="Osbourn A."/>
        </authorList>
    </citation>
    <scope>NUCLEOTIDE SEQUENCE [LARGE SCALE GENOMIC DNA]</scope>
    <source>
        <strain evidence="6">JIC</strain>
    </source>
</reference>
<keyword evidence="3" id="KW-0472">Membrane</keyword>
<dbReference type="EMBL" id="JBDFQZ010000005">
    <property type="protein sequence ID" value="KAK9723643.1"/>
    <property type="molecule type" value="Genomic_DNA"/>
</dbReference>
<dbReference type="SMART" id="SM00473">
    <property type="entry name" value="PAN_AP"/>
    <property type="match status" value="1"/>
</dbReference>
<keyword evidence="3" id="KW-0812">Transmembrane</keyword>
<dbReference type="InterPro" id="IPR035446">
    <property type="entry name" value="SLSG/EP1"/>
</dbReference>
<evidence type="ECO:0000259" key="5">
    <source>
        <dbReference type="PROSITE" id="PS50948"/>
    </source>
</evidence>
<dbReference type="Pfam" id="PF00024">
    <property type="entry name" value="PAN_1"/>
    <property type="match status" value="1"/>
</dbReference>
<evidence type="ECO:0000256" key="3">
    <source>
        <dbReference type="SAM" id="Phobius"/>
    </source>
</evidence>
<name>A0AAW1KSU4_SAPOF</name>
<evidence type="ECO:0000313" key="7">
    <source>
        <dbReference type="Proteomes" id="UP001443914"/>
    </source>
</evidence>
<keyword evidence="2" id="KW-0325">Glycoprotein</keyword>
<dbReference type="PROSITE" id="PS50927">
    <property type="entry name" value="BULB_LECTIN"/>
    <property type="match status" value="1"/>
</dbReference>
<evidence type="ECO:0000313" key="6">
    <source>
        <dbReference type="EMBL" id="KAK9723643.1"/>
    </source>
</evidence>
<dbReference type="InterPro" id="IPR003609">
    <property type="entry name" value="Pan_app"/>
</dbReference>
<dbReference type="AlphaFoldDB" id="A0AAW1KSU4"/>
<evidence type="ECO:0000256" key="2">
    <source>
        <dbReference type="ARBA" id="ARBA00023180"/>
    </source>
</evidence>
<dbReference type="SUPFAM" id="SSF51110">
    <property type="entry name" value="alpha-D-mannose-specific plant lectins"/>
    <property type="match status" value="1"/>
</dbReference>
<evidence type="ECO:0000259" key="4">
    <source>
        <dbReference type="PROSITE" id="PS50927"/>
    </source>
</evidence>
<dbReference type="Proteomes" id="UP001443914">
    <property type="component" value="Unassembled WGS sequence"/>
</dbReference>
<feature type="transmembrane region" description="Helical" evidence="3">
    <location>
        <begin position="6"/>
        <end position="22"/>
    </location>
</feature>
<dbReference type="PANTHER" id="PTHR47976">
    <property type="entry name" value="G-TYPE LECTIN S-RECEPTOR-LIKE SERINE/THREONINE-PROTEIN KINASE SD2-5"/>
    <property type="match status" value="1"/>
</dbReference>
<dbReference type="PROSITE" id="PS50948">
    <property type="entry name" value="PAN"/>
    <property type="match status" value="1"/>
</dbReference>
<keyword evidence="1" id="KW-0732">Signal</keyword>
<dbReference type="SMART" id="SM00108">
    <property type="entry name" value="B_lectin"/>
    <property type="match status" value="1"/>
</dbReference>
<dbReference type="PIRSF" id="PIRSF002686">
    <property type="entry name" value="SLG"/>
    <property type="match status" value="1"/>
</dbReference>
<dbReference type="PANTHER" id="PTHR47976:SF120">
    <property type="entry name" value="G-TYPE LECTIN S-RECEPTOR-LIKE SERINE_THREONINE-PROTEIN KINASE SD2-5"/>
    <property type="match status" value="1"/>
</dbReference>
<feature type="transmembrane region" description="Helical" evidence="3">
    <location>
        <begin position="438"/>
        <end position="465"/>
    </location>
</feature>
<feature type="domain" description="Bulb-type lectin" evidence="4">
    <location>
        <begin position="42"/>
        <end position="164"/>
    </location>
</feature>
<proteinExistence type="predicted"/>
<dbReference type="InterPro" id="IPR051343">
    <property type="entry name" value="G-type_lectin_kinases/EP1-like"/>
</dbReference>
<dbReference type="InterPro" id="IPR001480">
    <property type="entry name" value="Bulb-type_lectin_dom"/>
</dbReference>
<evidence type="ECO:0000256" key="1">
    <source>
        <dbReference type="ARBA" id="ARBA00022729"/>
    </source>
</evidence>
<evidence type="ECO:0008006" key="8">
    <source>
        <dbReference type="Google" id="ProtNLM"/>
    </source>
</evidence>
<organism evidence="6 7">
    <name type="scientific">Saponaria officinalis</name>
    <name type="common">Common soapwort</name>
    <name type="synonym">Lychnis saponaria</name>
    <dbReference type="NCBI Taxonomy" id="3572"/>
    <lineage>
        <taxon>Eukaryota</taxon>
        <taxon>Viridiplantae</taxon>
        <taxon>Streptophyta</taxon>
        <taxon>Embryophyta</taxon>
        <taxon>Tracheophyta</taxon>
        <taxon>Spermatophyta</taxon>
        <taxon>Magnoliopsida</taxon>
        <taxon>eudicotyledons</taxon>
        <taxon>Gunneridae</taxon>
        <taxon>Pentapetalae</taxon>
        <taxon>Caryophyllales</taxon>
        <taxon>Caryophyllaceae</taxon>
        <taxon>Caryophylleae</taxon>
        <taxon>Saponaria</taxon>
    </lineage>
</organism>
<feature type="domain" description="Apple" evidence="5">
    <location>
        <begin position="345"/>
        <end position="423"/>
    </location>
</feature>